<dbReference type="EMBL" id="VOSK01000001">
    <property type="protein sequence ID" value="MPR23872.1"/>
    <property type="molecule type" value="Genomic_DNA"/>
</dbReference>
<dbReference type="Proteomes" id="UP000403266">
    <property type="component" value="Unassembled WGS sequence"/>
</dbReference>
<evidence type="ECO:0000256" key="1">
    <source>
        <dbReference type="SAM" id="MobiDB-lite"/>
    </source>
</evidence>
<feature type="region of interest" description="Disordered" evidence="1">
    <location>
        <begin position="1"/>
        <end position="20"/>
    </location>
</feature>
<accession>A0A5N7MAD8</accession>
<feature type="compositionally biased region" description="Low complexity" evidence="1">
    <location>
        <begin position="11"/>
        <end position="20"/>
    </location>
</feature>
<comment type="caution">
    <text evidence="2">The sequence shown here is derived from an EMBL/GenBank/DDBJ whole genome shotgun (WGS) entry which is preliminary data.</text>
</comment>
<sequence>MSAEASRTQEAIANAAPSAAKKPKAVAFGFLNRHLGLILGLTPEGRSDENRQIGSYVPGNTQNHPIEGVLVKGTLLPILRGQSDKEGQRKDGIVLIDATNFTPTQT</sequence>
<evidence type="ECO:0000313" key="3">
    <source>
        <dbReference type="Proteomes" id="UP000403266"/>
    </source>
</evidence>
<protein>
    <submittedName>
        <fullName evidence="2">Uncharacterized protein</fullName>
    </submittedName>
</protein>
<reference evidence="2 3" key="1">
    <citation type="journal article" date="2019" name="Syst. Appl. Microbiol.">
        <title>Microvirga tunisiensis sp. nov., a root nodule symbiotic bacterium isolated from Lupinus micranthus and L. luteus grown in Northern Tunisia.</title>
        <authorList>
            <person name="Msaddak A."/>
            <person name="Rejili M."/>
            <person name="Duran D."/>
            <person name="Mars M."/>
            <person name="Palacios J.M."/>
            <person name="Ruiz-Argueso T."/>
            <person name="Rey L."/>
            <person name="Imperial J."/>
        </authorList>
    </citation>
    <scope>NUCLEOTIDE SEQUENCE [LARGE SCALE GENOMIC DNA]</scope>
    <source>
        <strain evidence="2 3">Lmie10</strain>
    </source>
</reference>
<proteinExistence type="predicted"/>
<dbReference type="RefSeq" id="WP_152708769.1">
    <property type="nucleotide sequence ID" value="NZ_VOSJ01000001.1"/>
</dbReference>
<gene>
    <name evidence="2" type="ORF">FS320_01205</name>
</gene>
<keyword evidence="3" id="KW-1185">Reference proteome</keyword>
<evidence type="ECO:0000313" key="2">
    <source>
        <dbReference type="EMBL" id="MPR23872.1"/>
    </source>
</evidence>
<name>A0A5N7MAD8_9HYPH</name>
<organism evidence="2 3">
    <name type="scientific">Microvirga tunisiensis</name>
    <dbReference type="NCBI Taxonomy" id="2108360"/>
    <lineage>
        <taxon>Bacteria</taxon>
        <taxon>Pseudomonadati</taxon>
        <taxon>Pseudomonadota</taxon>
        <taxon>Alphaproteobacteria</taxon>
        <taxon>Hyphomicrobiales</taxon>
        <taxon>Methylobacteriaceae</taxon>
        <taxon>Microvirga</taxon>
    </lineage>
</organism>
<dbReference type="AlphaFoldDB" id="A0A5N7MAD8"/>